<proteinExistence type="predicted"/>
<comment type="caution">
    <text evidence="4">The sequence shown here is derived from an EMBL/GenBank/DDBJ whole genome shotgun (WGS) entry which is preliminary data.</text>
</comment>
<dbReference type="GO" id="GO:0004556">
    <property type="term" value="F:alpha-amylase activity"/>
    <property type="evidence" value="ECO:0007669"/>
    <property type="project" value="TreeGrafter"/>
</dbReference>
<dbReference type="AlphaFoldDB" id="F5L796"/>
<feature type="domain" description="Glycosyl hydrolase family 13 catalytic" evidence="3">
    <location>
        <begin position="1"/>
        <end position="331"/>
    </location>
</feature>
<evidence type="ECO:0000313" key="4">
    <source>
        <dbReference type="EMBL" id="EGL82787.1"/>
    </source>
</evidence>
<accession>F5L796</accession>
<name>F5L796_CALTT</name>
<dbReference type="InterPro" id="IPR017853">
    <property type="entry name" value="GH"/>
</dbReference>
<dbReference type="SMART" id="SM00642">
    <property type="entry name" value="Aamy"/>
    <property type="match status" value="1"/>
</dbReference>
<dbReference type="PANTHER" id="PTHR10357">
    <property type="entry name" value="ALPHA-AMYLASE FAMILY MEMBER"/>
    <property type="match status" value="1"/>
</dbReference>
<dbReference type="Proteomes" id="UP000010716">
    <property type="component" value="Unassembled WGS sequence"/>
</dbReference>
<dbReference type="Gene3D" id="3.90.400.10">
    <property type="entry name" value="Oligo-1,6-glucosidase, Domain 2"/>
    <property type="match status" value="1"/>
</dbReference>
<sequence length="358" mass="41346">MPKLHESYRQLIDNFFGGDLQGVIDHIDHLTELGVNAIYFTPIFEAYSNHKYDTIDYLQVDKHFGNNELLKTLVDVCHQNGIRVMLDAVFNHAGYYFPPFQDVLKHQEKSKYKDWFHLREFPIQTEPRPNYDTFAFTPFMPKFNTENPEVKEYLLNVAKYWIEEVGIDGWRLDVANEVDHAFWREFLKVVKQAKPDAYILGEIWHNALPWLQGDQFDAVMNYPVTNAALDFFCKGETDAEQFMSRIEAMHVPLLLRGLIFILCILLSGILASGCSPSSAVYSPEKLPETTELVDHWPHGVFYEIFVMSFYDSDGDGIGDIQGMTAKLDYLQELGVEGVWLMPISPSPSYHKYDAKSME</sequence>
<evidence type="ECO:0000256" key="2">
    <source>
        <dbReference type="ARBA" id="ARBA00023295"/>
    </source>
</evidence>
<evidence type="ECO:0000259" key="3">
    <source>
        <dbReference type="SMART" id="SM00642"/>
    </source>
</evidence>
<dbReference type="CDD" id="cd11338">
    <property type="entry name" value="AmyAc_CMD"/>
    <property type="match status" value="1"/>
</dbReference>
<dbReference type="SUPFAM" id="SSF51445">
    <property type="entry name" value="(Trans)glycosidases"/>
    <property type="match status" value="2"/>
</dbReference>
<dbReference type="Gene3D" id="3.20.20.80">
    <property type="entry name" value="Glycosidases"/>
    <property type="match status" value="2"/>
</dbReference>
<organism evidence="4 5">
    <name type="scientific">Caldalkalibacillus thermarum (strain TA2.A1)</name>
    <dbReference type="NCBI Taxonomy" id="986075"/>
    <lineage>
        <taxon>Bacteria</taxon>
        <taxon>Bacillati</taxon>
        <taxon>Bacillota</taxon>
        <taxon>Bacilli</taxon>
        <taxon>Bacillales</taxon>
        <taxon>Bacillaceae</taxon>
        <taxon>Caldalkalibacillus</taxon>
    </lineage>
</organism>
<keyword evidence="1" id="KW-0378">Hydrolase</keyword>
<protein>
    <submittedName>
        <fullName evidence="4">Alpha amylase catalytic region</fullName>
    </submittedName>
</protein>
<dbReference type="GO" id="GO:0009313">
    <property type="term" value="P:oligosaccharide catabolic process"/>
    <property type="evidence" value="ECO:0007669"/>
    <property type="project" value="TreeGrafter"/>
</dbReference>
<evidence type="ECO:0000313" key="5">
    <source>
        <dbReference type="Proteomes" id="UP000010716"/>
    </source>
</evidence>
<dbReference type="Pfam" id="PF00128">
    <property type="entry name" value="Alpha-amylase"/>
    <property type="match status" value="2"/>
</dbReference>
<dbReference type="InterPro" id="IPR045857">
    <property type="entry name" value="O16G_dom_2"/>
</dbReference>
<dbReference type="eggNOG" id="COG0366">
    <property type="taxonomic scope" value="Bacteria"/>
</dbReference>
<gene>
    <name evidence="4" type="ORF">CathTA2_1671</name>
</gene>
<dbReference type="InterPro" id="IPR006047">
    <property type="entry name" value="GH13_cat_dom"/>
</dbReference>
<keyword evidence="2" id="KW-0326">Glycosidase</keyword>
<evidence type="ECO:0000256" key="1">
    <source>
        <dbReference type="ARBA" id="ARBA00022801"/>
    </source>
</evidence>
<reference evidence="4 5" key="1">
    <citation type="journal article" date="2011" name="J. Bacteriol.">
        <title>Draft genome sequence of the thermoalkaliphilic Caldalkalibacillus thermarum strain TA2.A1.</title>
        <authorList>
            <person name="Kalamorz F."/>
            <person name="Keis S."/>
            <person name="McMillan D.G."/>
            <person name="Olsson K."/>
            <person name="Stanton J.A."/>
            <person name="Stockwell P."/>
            <person name="Black M.A."/>
            <person name="Klingeman D.M."/>
            <person name="Land M.L."/>
            <person name="Han C.S."/>
            <person name="Martin S.L."/>
            <person name="Becher S.A."/>
            <person name="Peddie C.J."/>
            <person name="Morgan H.W."/>
            <person name="Matthies D."/>
            <person name="Preiss L."/>
            <person name="Meier T."/>
            <person name="Brown S.D."/>
            <person name="Cook G.M."/>
        </authorList>
    </citation>
    <scope>NUCLEOTIDE SEQUENCE [LARGE SCALE GENOMIC DNA]</scope>
    <source>
        <strain evidence="4 5">TA2.A1</strain>
    </source>
</reference>
<dbReference type="EMBL" id="AFCE01000138">
    <property type="protein sequence ID" value="EGL82787.1"/>
    <property type="molecule type" value="Genomic_DNA"/>
</dbReference>
<dbReference type="PANTHER" id="PTHR10357:SF210">
    <property type="entry name" value="MALTODEXTRIN GLUCOSIDASE"/>
    <property type="match status" value="1"/>
</dbReference>